<reference evidence="4 5" key="1">
    <citation type="submission" date="2020-02" db="EMBL/GenBank/DDBJ databases">
        <title>Genome sequence of the type strain CGMCC 1.15528 of Mesorhizobium zhangyense.</title>
        <authorList>
            <person name="Gao J."/>
            <person name="Sun J."/>
        </authorList>
    </citation>
    <scope>NUCLEOTIDE SEQUENCE [LARGE SCALE GENOMIC DNA]</scope>
    <source>
        <strain evidence="4 5">CGMCC 1.15528</strain>
    </source>
</reference>
<dbReference type="Pfam" id="PF13779">
    <property type="entry name" value="DUF4175"/>
    <property type="match status" value="1"/>
</dbReference>
<dbReference type="AlphaFoldDB" id="A0A7C9R826"/>
<comment type="caution">
    <text evidence="4">The sequence shown here is derived from an EMBL/GenBank/DDBJ whole genome shotgun (WGS) entry which is preliminary data.</text>
</comment>
<dbReference type="InterPro" id="IPR012683">
    <property type="entry name" value="CHP02302_TM"/>
</dbReference>
<keyword evidence="3" id="KW-0812">Transmembrane</keyword>
<keyword evidence="3" id="KW-1133">Transmembrane helix</keyword>
<feature type="region of interest" description="Disordered" evidence="2">
    <location>
        <begin position="660"/>
        <end position="836"/>
    </location>
</feature>
<dbReference type="Proteomes" id="UP000481252">
    <property type="component" value="Unassembled WGS sequence"/>
</dbReference>
<organism evidence="4 5">
    <name type="scientific">Mesorhizobium zhangyense</name>
    <dbReference type="NCBI Taxonomy" id="1776730"/>
    <lineage>
        <taxon>Bacteria</taxon>
        <taxon>Pseudomonadati</taxon>
        <taxon>Pseudomonadota</taxon>
        <taxon>Alphaproteobacteria</taxon>
        <taxon>Hyphomicrobiales</taxon>
        <taxon>Phyllobacteriaceae</taxon>
        <taxon>Mesorhizobium</taxon>
    </lineage>
</organism>
<feature type="compositionally biased region" description="Low complexity" evidence="2">
    <location>
        <begin position="663"/>
        <end position="674"/>
    </location>
</feature>
<keyword evidence="5" id="KW-1185">Reference proteome</keyword>
<feature type="compositionally biased region" description="Gly residues" evidence="2">
    <location>
        <begin position="689"/>
        <end position="702"/>
    </location>
</feature>
<feature type="transmembrane region" description="Helical" evidence="3">
    <location>
        <begin position="65"/>
        <end position="85"/>
    </location>
</feature>
<dbReference type="NCBIfam" id="TIGR02302">
    <property type="entry name" value="aProt_lowcomp"/>
    <property type="match status" value="1"/>
</dbReference>
<feature type="transmembrane region" description="Helical" evidence="3">
    <location>
        <begin position="36"/>
        <end position="59"/>
    </location>
</feature>
<dbReference type="RefSeq" id="WP_165118832.1">
    <property type="nucleotide sequence ID" value="NZ_JAAKZG010000005.1"/>
</dbReference>
<feature type="compositionally biased region" description="Low complexity" evidence="2">
    <location>
        <begin position="786"/>
        <end position="798"/>
    </location>
</feature>
<feature type="coiled-coil region" evidence="1">
    <location>
        <begin position="512"/>
        <end position="552"/>
    </location>
</feature>
<dbReference type="EMBL" id="JAAKZG010000005">
    <property type="protein sequence ID" value="NGN42480.1"/>
    <property type="molecule type" value="Genomic_DNA"/>
</dbReference>
<evidence type="ECO:0000256" key="1">
    <source>
        <dbReference type="SAM" id="Coils"/>
    </source>
</evidence>
<evidence type="ECO:0000313" key="4">
    <source>
        <dbReference type="EMBL" id="NGN42480.1"/>
    </source>
</evidence>
<feature type="transmembrane region" description="Helical" evidence="3">
    <location>
        <begin position="156"/>
        <end position="177"/>
    </location>
</feature>
<evidence type="ECO:0000256" key="3">
    <source>
        <dbReference type="SAM" id="Phobius"/>
    </source>
</evidence>
<accession>A0A7C9R826</accession>
<proteinExistence type="predicted"/>
<feature type="compositionally biased region" description="Basic and acidic residues" evidence="2">
    <location>
        <begin position="805"/>
        <end position="818"/>
    </location>
</feature>
<gene>
    <name evidence="4" type="ORF">G6N74_15535</name>
</gene>
<name>A0A7C9R826_9HYPH</name>
<evidence type="ECO:0000313" key="5">
    <source>
        <dbReference type="Proteomes" id="UP000481252"/>
    </source>
</evidence>
<protein>
    <submittedName>
        <fullName evidence="4">TIGR02302 family protein</fullName>
    </submittedName>
</protein>
<keyword evidence="1" id="KW-0175">Coiled coil</keyword>
<feature type="compositionally biased region" description="Low complexity" evidence="2">
    <location>
        <begin position="716"/>
        <end position="737"/>
    </location>
</feature>
<evidence type="ECO:0000256" key="2">
    <source>
        <dbReference type="SAM" id="MobiDB-lite"/>
    </source>
</evidence>
<keyword evidence="3" id="KW-0472">Membrane</keyword>
<sequence>MAETPATNSAQSFARRLGRARFTTLASMTVERGWPLALPLLVVVSLFLSLSWLGVFRLLPDLPRFGLLALFAIAGVAALYPLRFFRRPSAAEIDRRIEAANELPHTPVLVQTDRPSGKVSEFSQALWREHQKRMAESLGDVGSDMPRTRVPERDPWGLRAAAALLFVTAFAFSYGPLGGRLGDAFQAGAIAETIPPRIDAWVTPPAYTGKAPVFLTADANRQNPTFTVPQGSEVSLRVTGGAGDEALSYADAGGTTRDIEPKAGAAPAPAKPIAAGAPAVARQFAGKLDKDGVLSLKSGEKELQSWTFAVIPDKPPVIRFVGEPKRAVNGALELNYEIVDDYGAASAKAEFALADEQAKDAHPLYKAPEMPLTVPRRGSGTAAAKVSRDLTDHVWAGSTVKLTLKATDDAGQEATSETKTLVLPERPFSNPLAKAVVEQRRIFSLDTNKKSYVLELIDAITLRPEDTIQNMANFLGLMVGSTQLKMAESDDQLRATADYFWEMALAIEDGALSSAEKRLRQAQEALKQALQNGASDEEIDKLMKELRQAMNDFLREFAERAKRDPNMAQQQMPQNGQELRQSDLERMMDQIENLAKSGNRDQAQELLSQLENMMNNLQAGRQQQPGQQGDQSEMRQQMDKLGEIMRRQQEMMNETFRMDQMQRGEQSGEQQGQQGQQGQGQQGQQGEPGQQGQGQQGQGQGNQGRPMTPDEFAEALKQLQEGQGQLQKDLQGLTKGLEGLGIQPGEGFGEAGDAMGQAEGALGQGEGERAVGEQGRALEALRKGAQDMMQQMQQAMQGEEGGSEEGGRQQNADRDPLGRPRATTGPDFGNSVKVPDEIDVQRARQILDAIRKRLGNALSPELERNYLERLLEMR</sequence>
<feature type="compositionally biased region" description="Gly residues" evidence="2">
    <location>
        <begin position="738"/>
        <end position="750"/>
    </location>
</feature>